<dbReference type="PROSITE" id="PS50994">
    <property type="entry name" value="INTEGRASE"/>
    <property type="match status" value="1"/>
</dbReference>
<accession>A0A5B6WGP0</accession>
<evidence type="ECO:0000259" key="7">
    <source>
        <dbReference type="PROSITE" id="PS50994"/>
    </source>
</evidence>
<evidence type="ECO:0000256" key="3">
    <source>
        <dbReference type="ARBA" id="ARBA00022722"/>
    </source>
</evidence>
<gene>
    <name evidence="8" type="ORF">EPI10_020725</name>
</gene>
<dbReference type="CDD" id="cd09274">
    <property type="entry name" value="RNase_HI_RT_Ty3"/>
    <property type="match status" value="1"/>
</dbReference>
<dbReference type="GO" id="GO:0016787">
    <property type="term" value="F:hydrolase activity"/>
    <property type="evidence" value="ECO:0007669"/>
    <property type="project" value="UniProtKB-KW"/>
</dbReference>
<dbReference type="Proteomes" id="UP000325315">
    <property type="component" value="Unassembled WGS sequence"/>
</dbReference>
<dbReference type="EMBL" id="SMMG02000003">
    <property type="protein sequence ID" value="KAA3480277.1"/>
    <property type="molecule type" value="Genomic_DNA"/>
</dbReference>
<evidence type="ECO:0000256" key="4">
    <source>
        <dbReference type="ARBA" id="ARBA00022759"/>
    </source>
</evidence>
<evidence type="ECO:0000256" key="2">
    <source>
        <dbReference type="ARBA" id="ARBA00022695"/>
    </source>
</evidence>
<keyword evidence="6" id="KW-0695">RNA-directed DNA polymerase</keyword>
<dbReference type="PANTHER" id="PTHR34072">
    <property type="entry name" value="ENZYMATIC POLYPROTEIN-RELATED"/>
    <property type="match status" value="1"/>
</dbReference>
<comment type="caution">
    <text evidence="8">The sequence shown here is derived from an EMBL/GenBank/DDBJ whole genome shotgun (WGS) entry which is preliminary data.</text>
</comment>
<name>A0A5B6WGP0_9ROSI</name>
<organism evidence="8 9">
    <name type="scientific">Gossypium australe</name>
    <dbReference type="NCBI Taxonomy" id="47621"/>
    <lineage>
        <taxon>Eukaryota</taxon>
        <taxon>Viridiplantae</taxon>
        <taxon>Streptophyta</taxon>
        <taxon>Embryophyta</taxon>
        <taxon>Tracheophyta</taxon>
        <taxon>Spermatophyta</taxon>
        <taxon>Magnoliopsida</taxon>
        <taxon>eudicotyledons</taxon>
        <taxon>Gunneridae</taxon>
        <taxon>Pentapetalae</taxon>
        <taxon>rosids</taxon>
        <taxon>malvids</taxon>
        <taxon>Malvales</taxon>
        <taxon>Malvaceae</taxon>
        <taxon>Malvoideae</taxon>
        <taxon>Gossypium</taxon>
    </lineage>
</organism>
<dbReference type="InterPro" id="IPR041373">
    <property type="entry name" value="RT_RNaseH"/>
</dbReference>
<protein>
    <submittedName>
        <fullName evidence="8">DNA/RNA polymerases superfamily protein</fullName>
    </submittedName>
</protein>
<keyword evidence="3" id="KW-0540">Nuclease</keyword>
<dbReference type="SUPFAM" id="SSF56672">
    <property type="entry name" value="DNA/RNA polymerases"/>
    <property type="match status" value="1"/>
</dbReference>
<keyword evidence="1" id="KW-0808">Transferase</keyword>
<dbReference type="PANTHER" id="PTHR34072:SF52">
    <property type="entry name" value="RIBONUCLEASE H"/>
    <property type="match status" value="1"/>
</dbReference>
<keyword evidence="2" id="KW-0548">Nucleotidyltransferase</keyword>
<dbReference type="SUPFAM" id="SSF53098">
    <property type="entry name" value="Ribonuclease H-like"/>
    <property type="match status" value="1"/>
</dbReference>
<dbReference type="InterPro" id="IPR012337">
    <property type="entry name" value="RNaseH-like_sf"/>
</dbReference>
<dbReference type="InterPro" id="IPR043502">
    <property type="entry name" value="DNA/RNA_pol_sf"/>
</dbReference>
<dbReference type="GO" id="GO:0003964">
    <property type="term" value="F:RNA-directed DNA polymerase activity"/>
    <property type="evidence" value="ECO:0007669"/>
    <property type="project" value="UniProtKB-KW"/>
</dbReference>
<evidence type="ECO:0000256" key="1">
    <source>
        <dbReference type="ARBA" id="ARBA00022679"/>
    </source>
</evidence>
<proteinExistence type="predicted"/>
<evidence type="ECO:0000313" key="8">
    <source>
        <dbReference type="EMBL" id="KAA3480277.1"/>
    </source>
</evidence>
<evidence type="ECO:0000256" key="5">
    <source>
        <dbReference type="ARBA" id="ARBA00022801"/>
    </source>
</evidence>
<keyword evidence="5" id="KW-0378">Hydrolase</keyword>
<dbReference type="InterPro" id="IPR001584">
    <property type="entry name" value="Integrase_cat-core"/>
</dbReference>
<dbReference type="GO" id="GO:0015074">
    <property type="term" value="P:DNA integration"/>
    <property type="evidence" value="ECO:0007669"/>
    <property type="project" value="InterPro"/>
</dbReference>
<evidence type="ECO:0000256" key="6">
    <source>
        <dbReference type="ARBA" id="ARBA00022918"/>
    </source>
</evidence>
<dbReference type="Pfam" id="PF17917">
    <property type="entry name" value="RT_RNaseH"/>
    <property type="match status" value="1"/>
</dbReference>
<sequence length="269" mass="31476">MQEGKVIAYASRQLKPREKNYPTHDLELDAIVFALKIWRHHLYGERCRIFTDHKSLKHLMTQKVLNLRQRRWLEFIKDYELFINYHPGKVNVVVDALNRKSLFVLKAMNTWVTLSDDGSILAELRARLMFLQEIYEAQKDDSDLQATRAQCESSVESDFRINSNGCLMFSDRVLSLTSSKKDAVWVVVDRLMKLAHFIPVRVDYSLDKLENLYVSEIVRLHGVPLSIISDRDPRFTSQFWKKLQEALGTKLSFSTAFHPQTDEQTERLI</sequence>
<reference evidence="9" key="1">
    <citation type="journal article" date="2019" name="Plant Biotechnol. J.">
        <title>Genome sequencing of the Australian wild diploid species Gossypium australe highlights disease resistance and delayed gland morphogenesis.</title>
        <authorList>
            <person name="Cai Y."/>
            <person name="Cai X."/>
            <person name="Wang Q."/>
            <person name="Wang P."/>
            <person name="Zhang Y."/>
            <person name="Cai C."/>
            <person name="Xu Y."/>
            <person name="Wang K."/>
            <person name="Zhou Z."/>
            <person name="Wang C."/>
            <person name="Geng S."/>
            <person name="Li B."/>
            <person name="Dong Q."/>
            <person name="Hou Y."/>
            <person name="Wang H."/>
            <person name="Ai P."/>
            <person name="Liu Z."/>
            <person name="Yi F."/>
            <person name="Sun M."/>
            <person name="An G."/>
            <person name="Cheng J."/>
            <person name="Zhang Y."/>
            <person name="Shi Q."/>
            <person name="Xie Y."/>
            <person name="Shi X."/>
            <person name="Chang Y."/>
            <person name="Huang F."/>
            <person name="Chen Y."/>
            <person name="Hong S."/>
            <person name="Mi L."/>
            <person name="Sun Q."/>
            <person name="Zhang L."/>
            <person name="Zhou B."/>
            <person name="Peng R."/>
            <person name="Zhang X."/>
            <person name="Liu F."/>
        </authorList>
    </citation>
    <scope>NUCLEOTIDE SEQUENCE [LARGE SCALE GENOMIC DNA]</scope>
    <source>
        <strain evidence="9">cv. PA1801</strain>
    </source>
</reference>
<dbReference type="InterPro" id="IPR036397">
    <property type="entry name" value="RNaseH_sf"/>
</dbReference>
<keyword evidence="4" id="KW-0255">Endonuclease</keyword>
<dbReference type="GO" id="GO:0004519">
    <property type="term" value="F:endonuclease activity"/>
    <property type="evidence" value="ECO:0007669"/>
    <property type="project" value="UniProtKB-KW"/>
</dbReference>
<dbReference type="OrthoDB" id="1623338at2759"/>
<dbReference type="GO" id="GO:0003676">
    <property type="term" value="F:nucleic acid binding"/>
    <property type="evidence" value="ECO:0007669"/>
    <property type="project" value="InterPro"/>
</dbReference>
<feature type="domain" description="Integrase catalytic" evidence="7">
    <location>
        <begin position="159"/>
        <end position="269"/>
    </location>
</feature>
<dbReference type="AlphaFoldDB" id="A0A5B6WGP0"/>
<dbReference type="Gene3D" id="3.30.420.10">
    <property type="entry name" value="Ribonuclease H-like superfamily/Ribonuclease H"/>
    <property type="match status" value="1"/>
</dbReference>
<keyword evidence="9" id="KW-1185">Reference proteome</keyword>
<evidence type="ECO:0000313" key="9">
    <source>
        <dbReference type="Proteomes" id="UP000325315"/>
    </source>
</evidence>